<dbReference type="GeneTree" id="ENSGT00940000167252"/>
<evidence type="ECO:0000256" key="1">
    <source>
        <dbReference type="ARBA" id="ARBA00004401"/>
    </source>
</evidence>
<feature type="coiled-coil region" evidence="2">
    <location>
        <begin position="83"/>
        <end position="167"/>
    </location>
</feature>
<dbReference type="PANTHER" id="PTHR45710">
    <property type="entry name" value="C-TYPE LECTIN DOMAIN-CONTAINING PROTEIN 180"/>
    <property type="match status" value="1"/>
</dbReference>
<keyword evidence="3" id="KW-1133">Transmembrane helix</keyword>
<evidence type="ECO:0000259" key="4">
    <source>
        <dbReference type="PROSITE" id="PS50041"/>
    </source>
</evidence>
<dbReference type="GO" id="GO:0005886">
    <property type="term" value="C:plasma membrane"/>
    <property type="evidence" value="ECO:0007669"/>
    <property type="project" value="UniProtKB-SubCell"/>
</dbReference>
<dbReference type="Proteomes" id="UP001108240">
    <property type="component" value="Unplaced"/>
</dbReference>
<dbReference type="Ensembl" id="ENSCCRT00000185818.1">
    <property type="protein sequence ID" value="ENSCCRP00000181802.1"/>
    <property type="gene ID" value="ENSCCRG00000066680.1"/>
</dbReference>
<dbReference type="PROSITE" id="PS50041">
    <property type="entry name" value="C_TYPE_LECTIN_2"/>
    <property type="match status" value="1"/>
</dbReference>
<evidence type="ECO:0000313" key="5">
    <source>
        <dbReference type="Ensembl" id="ENSCCRP00000181802.1"/>
    </source>
</evidence>
<dbReference type="Pfam" id="PF00059">
    <property type="entry name" value="Lectin_C"/>
    <property type="match status" value="1"/>
</dbReference>
<accession>A0A9J8DHL7</accession>
<dbReference type="AlphaFoldDB" id="A0A9J8DHL7"/>
<reference evidence="5" key="1">
    <citation type="submission" date="2025-08" db="UniProtKB">
        <authorList>
            <consortium name="Ensembl"/>
        </authorList>
    </citation>
    <scope>IDENTIFICATION</scope>
</reference>
<evidence type="ECO:0000256" key="2">
    <source>
        <dbReference type="SAM" id="Coils"/>
    </source>
</evidence>
<keyword evidence="3" id="KW-0472">Membrane</keyword>
<evidence type="ECO:0000313" key="6">
    <source>
        <dbReference type="Proteomes" id="UP001108240"/>
    </source>
</evidence>
<dbReference type="PANTHER" id="PTHR45710:SF8">
    <property type="entry name" value="RERATING FAMILY MEMBER 4"/>
    <property type="match status" value="1"/>
</dbReference>
<sequence>MRTENVEMDRGERVEMVVAIYDSADTVRHHDLRTHTERRQPLQHTGSVSVKNRKHRAAEVCLCLLCVLLLTAVIVCVCFTSERKQLLTQISNLTEEREKTLAKYEQVLNNNNNLTEEHKQILSKYEQILNQERQQIFKNNIKLIAEKEHLLKENKIMTEEREQIKKTCELQQGLLEQDQQEDPFKWIYYNFSFYYISSERKSWSDSSRDCQQRGADLVIINSSKEQDFLQKIAVSDQYWIGLGKMEGEWKWIGGTIMANGYWSSHYLHSYGSYCALMTSSGWIADRCDSNKKWICKRRILK</sequence>
<keyword evidence="6" id="KW-1185">Reference proteome</keyword>
<protein>
    <recommendedName>
        <fullName evidence="4">C-type lectin domain-containing protein</fullName>
    </recommendedName>
</protein>
<feature type="transmembrane region" description="Helical" evidence="3">
    <location>
        <begin position="60"/>
        <end position="82"/>
    </location>
</feature>
<dbReference type="SUPFAM" id="SSF56436">
    <property type="entry name" value="C-type lectin-like"/>
    <property type="match status" value="1"/>
</dbReference>
<comment type="subcellular location">
    <subcellularLocation>
        <location evidence="1">Cell membrane</location>
        <topology evidence="1">Single-pass type II membrane protein</topology>
    </subcellularLocation>
</comment>
<keyword evidence="3" id="KW-0812">Transmembrane</keyword>
<dbReference type="SMART" id="SM00034">
    <property type="entry name" value="CLECT"/>
    <property type="match status" value="1"/>
</dbReference>
<proteinExistence type="predicted"/>
<reference evidence="5" key="2">
    <citation type="submission" date="2025-09" db="UniProtKB">
        <authorList>
            <consortium name="Ensembl"/>
        </authorList>
    </citation>
    <scope>IDENTIFICATION</scope>
</reference>
<dbReference type="OMA" id="CAMITSA"/>
<dbReference type="InterPro" id="IPR016186">
    <property type="entry name" value="C-type_lectin-like/link_sf"/>
</dbReference>
<keyword evidence="2" id="KW-0175">Coiled coil</keyword>
<name>A0A9J8DHL7_CYPCA</name>
<dbReference type="InterPro" id="IPR050828">
    <property type="entry name" value="C-type_lectin/matrix_domain"/>
</dbReference>
<dbReference type="InterPro" id="IPR016187">
    <property type="entry name" value="CTDL_fold"/>
</dbReference>
<dbReference type="InterPro" id="IPR001304">
    <property type="entry name" value="C-type_lectin-like"/>
</dbReference>
<organism evidence="5 6">
    <name type="scientific">Cyprinus carpio carpio</name>
    <dbReference type="NCBI Taxonomy" id="630221"/>
    <lineage>
        <taxon>Eukaryota</taxon>
        <taxon>Metazoa</taxon>
        <taxon>Chordata</taxon>
        <taxon>Craniata</taxon>
        <taxon>Vertebrata</taxon>
        <taxon>Euteleostomi</taxon>
        <taxon>Actinopterygii</taxon>
        <taxon>Neopterygii</taxon>
        <taxon>Teleostei</taxon>
        <taxon>Ostariophysi</taxon>
        <taxon>Cypriniformes</taxon>
        <taxon>Cyprinidae</taxon>
        <taxon>Cyprininae</taxon>
        <taxon>Cyprinus</taxon>
    </lineage>
</organism>
<dbReference type="Gene3D" id="3.10.100.10">
    <property type="entry name" value="Mannose-Binding Protein A, subunit A"/>
    <property type="match status" value="1"/>
</dbReference>
<feature type="domain" description="C-type lectin" evidence="4">
    <location>
        <begin position="189"/>
        <end position="296"/>
    </location>
</feature>
<evidence type="ECO:0000256" key="3">
    <source>
        <dbReference type="SAM" id="Phobius"/>
    </source>
</evidence>